<dbReference type="SMART" id="SM00382">
    <property type="entry name" value="AAA"/>
    <property type="match status" value="1"/>
</dbReference>
<evidence type="ECO:0000256" key="2">
    <source>
        <dbReference type="ARBA" id="ARBA00022448"/>
    </source>
</evidence>
<accession>A0A5Q2RAA9</accession>
<evidence type="ECO:0000256" key="3">
    <source>
        <dbReference type="ARBA" id="ARBA00022741"/>
    </source>
</evidence>
<dbReference type="Pfam" id="PF13732">
    <property type="entry name" value="DrrA1-3_C"/>
    <property type="match status" value="1"/>
</dbReference>
<dbReference type="Proteomes" id="UP000334019">
    <property type="component" value="Chromosome"/>
</dbReference>
<keyword evidence="3" id="KW-0547">Nucleotide-binding</keyword>
<dbReference type="GO" id="GO:0016887">
    <property type="term" value="F:ATP hydrolysis activity"/>
    <property type="evidence" value="ECO:0007669"/>
    <property type="project" value="InterPro"/>
</dbReference>
<gene>
    <name evidence="6" type="ORF">GH723_00755</name>
</gene>
<dbReference type="PROSITE" id="PS00211">
    <property type="entry name" value="ABC_TRANSPORTER_1"/>
    <property type="match status" value="1"/>
</dbReference>
<dbReference type="Pfam" id="PF00005">
    <property type="entry name" value="ABC_tran"/>
    <property type="match status" value="1"/>
</dbReference>
<dbReference type="PROSITE" id="PS50893">
    <property type="entry name" value="ABC_TRANSPORTER_2"/>
    <property type="match status" value="1"/>
</dbReference>
<dbReference type="KEGG" id="atq:GH723_00755"/>
<protein>
    <submittedName>
        <fullName evidence="6">ATP-binding cassette domain-containing protein</fullName>
    </submittedName>
</protein>
<name>A0A5Q2RAA9_9ACTN</name>
<dbReference type="InterPro" id="IPR027417">
    <property type="entry name" value="P-loop_NTPase"/>
</dbReference>
<dbReference type="PANTHER" id="PTHR43335:SF4">
    <property type="entry name" value="ABC TRANSPORTER, ATP-BINDING PROTEIN"/>
    <property type="match status" value="1"/>
</dbReference>
<sequence length="304" mass="32915">MLSLRGLRRHYGDVVALDGLSFEAQEGRLLGFLGPNGAGKTTAMRSIFGLVEPDAGEVLWRDAPVDASVRRRFGYMPEQRGLYPKMPCAAQLSYFGQIHGMDRADADGAARRWLDELGLGERADDPVEALSHGNQQRVQLAAALVHDPELLVLDEPFSGLDPLGVASMEEVLREQAAEGRTIIFSSHQLDLVEALCDDVVIIHRGRAVRSGTIEAIRAASEQRRVEVTFEGAVDWTPPSPEVLDLVRRNGAVGALVPSSLDVDVLLASAREAGDVRGFRWEPPSLSELFVEAVGGAVSRSEVTA</sequence>
<dbReference type="SUPFAM" id="SSF52540">
    <property type="entry name" value="P-loop containing nucleoside triphosphate hydrolases"/>
    <property type="match status" value="1"/>
</dbReference>
<dbReference type="InterPro" id="IPR003439">
    <property type="entry name" value="ABC_transporter-like_ATP-bd"/>
</dbReference>
<comment type="similarity">
    <text evidence="1">Belongs to the ABC transporter superfamily.</text>
</comment>
<dbReference type="InterPro" id="IPR017871">
    <property type="entry name" value="ABC_transporter-like_CS"/>
</dbReference>
<evidence type="ECO:0000256" key="1">
    <source>
        <dbReference type="ARBA" id="ARBA00005417"/>
    </source>
</evidence>
<dbReference type="InterPro" id="IPR003593">
    <property type="entry name" value="AAA+_ATPase"/>
</dbReference>
<reference evidence="6 7" key="1">
    <citation type="submission" date="2019-11" db="EMBL/GenBank/DDBJ databases">
        <authorList>
            <person name="He Y."/>
        </authorList>
    </citation>
    <scope>NUCLEOTIDE SEQUENCE [LARGE SCALE GENOMIC DNA]</scope>
    <source>
        <strain evidence="6 7">SCSIO 58843</strain>
    </source>
</reference>
<dbReference type="InterPro" id="IPR025302">
    <property type="entry name" value="DrrA1/2-like_C"/>
</dbReference>
<proteinExistence type="inferred from homology"/>
<feature type="domain" description="ABC transporter" evidence="5">
    <location>
        <begin position="2"/>
        <end position="229"/>
    </location>
</feature>
<keyword evidence="2" id="KW-0813">Transport</keyword>
<dbReference type="RefSeq" id="WP_153757864.1">
    <property type="nucleotide sequence ID" value="NZ_CP045851.1"/>
</dbReference>
<dbReference type="GO" id="GO:0005524">
    <property type="term" value="F:ATP binding"/>
    <property type="evidence" value="ECO:0007669"/>
    <property type="project" value="UniProtKB-KW"/>
</dbReference>
<evidence type="ECO:0000313" key="6">
    <source>
        <dbReference type="EMBL" id="QGG93758.1"/>
    </source>
</evidence>
<keyword evidence="4 6" id="KW-0067">ATP-binding</keyword>
<keyword evidence="7" id="KW-1185">Reference proteome</keyword>
<evidence type="ECO:0000313" key="7">
    <source>
        <dbReference type="Proteomes" id="UP000334019"/>
    </source>
</evidence>
<evidence type="ECO:0000256" key="4">
    <source>
        <dbReference type="ARBA" id="ARBA00022840"/>
    </source>
</evidence>
<dbReference type="Gene3D" id="3.40.50.300">
    <property type="entry name" value="P-loop containing nucleotide triphosphate hydrolases"/>
    <property type="match status" value="1"/>
</dbReference>
<evidence type="ECO:0000259" key="5">
    <source>
        <dbReference type="PROSITE" id="PS50893"/>
    </source>
</evidence>
<dbReference type="EMBL" id="CP045851">
    <property type="protein sequence ID" value="QGG93758.1"/>
    <property type="molecule type" value="Genomic_DNA"/>
</dbReference>
<dbReference type="AlphaFoldDB" id="A0A5Q2RAA9"/>
<organism evidence="6 7">
    <name type="scientific">Actinomarinicola tropica</name>
    <dbReference type="NCBI Taxonomy" id="2789776"/>
    <lineage>
        <taxon>Bacteria</taxon>
        <taxon>Bacillati</taxon>
        <taxon>Actinomycetota</taxon>
        <taxon>Acidimicrobiia</taxon>
        <taxon>Acidimicrobiales</taxon>
        <taxon>Iamiaceae</taxon>
        <taxon>Actinomarinicola</taxon>
    </lineage>
</organism>
<dbReference type="PANTHER" id="PTHR43335">
    <property type="entry name" value="ABC TRANSPORTER, ATP-BINDING PROTEIN"/>
    <property type="match status" value="1"/>
</dbReference>